<dbReference type="SUPFAM" id="SSF159888">
    <property type="entry name" value="YdhG-like"/>
    <property type="match status" value="1"/>
</dbReference>
<protein>
    <submittedName>
        <fullName evidence="2">Uncharacterized conserved protein YdeI, YjbR/CyaY-like superfamily, DUF1801 family</fullName>
    </submittedName>
</protein>
<dbReference type="InterPro" id="IPR016786">
    <property type="entry name" value="YdeI_bac"/>
</dbReference>
<feature type="domain" description="YdhG-like" evidence="1">
    <location>
        <begin position="14"/>
        <end position="111"/>
    </location>
</feature>
<evidence type="ECO:0000259" key="1">
    <source>
        <dbReference type="Pfam" id="PF08818"/>
    </source>
</evidence>
<gene>
    <name evidence="2" type="ORF">SAMN05421766_10629</name>
</gene>
<proteinExistence type="predicted"/>
<sequence length="194" mass="22866">MEKVDRYIEKIKNWKEETIILREICLECGLEEDFKWMHPCYTFQGKNIVLIHGFKEYCALLFHKGALLNDANSLLIQQTENVQSARQIRFINKQEVIDLKTIIKTYIFEAIEVEKTGLEVKMKKTSEYKVPHELDETFENNPELETAFYNLTPGRQRGYLLYFSQAKQSKTRISRIEKSIPKILEGKGLNDRKV</sequence>
<dbReference type="Pfam" id="PF08818">
    <property type="entry name" value="DUF1801"/>
    <property type="match status" value="1"/>
</dbReference>
<dbReference type="RefSeq" id="WP_076456519.1">
    <property type="nucleotide sequence ID" value="NZ_FTOB01000006.1"/>
</dbReference>
<accession>A0ABY1KZJ4</accession>
<keyword evidence="3" id="KW-1185">Reference proteome</keyword>
<dbReference type="InterPro" id="IPR014922">
    <property type="entry name" value="YdhG-like"/>
</dbReference>
<dbReference type="EMBL" id="FTOB01000006">
    <property type="protein sequence ID" value="SIS97744.1"/>
    <property type="molecule type" value="Genomic_DNA"/>
</dbReference>
<dbReference type="Pfam" id="PF13376">
    <property type="entry name" value="OmdA"/>
    <property type="match status" value="1"/>
</dbReference>
<reference evidence="2 3" key="1">
    <citation type="submission" date="2017-01" db="EMBL/GenBank/DDBJ databases">
        <authorList>
            <person name="Varghese N."/>
            <person name="Submissions S."/>
        </authorList>
    </citation>
    <scope>NUCLEOTIDE SEQUENCE [LARGE SCALE GENOMIC DNA]</scope>
    <source>
        <strain evidence="2 3">DSM 2061</strain>
    </source>
</reference>
<dbReference type="Gene3D" id="3.90.1150.200">
    <property type="match status" value="1"/>
</dbReference>
<evidence type="ECO:0000313" key="2">
    <source>
        <dbReference type="EMBL" id="SIS97744.1"/>
    </source>
</evidence>
<dbReference type="PIRSF" id="PIRSF021308">
    <property type="entry name" value="UCP021308"/>
    <property type="match status" value="1"/>
</dbReference>
<evidence type="ECO:0000313" key="3">
    <source>
        <dbReference type="Proteomes" id="UP000185728"/>
    </source>
</evidence>
<name>A0ABY1KZJ4_9FLAO</name>
<organism evidence="2 3">
    <name type="scientific">Zobellia uliginosa</name>
    <dbReference type="NCBI Taxonomy" id="143224"/>
    <lineage>
        <taxon>Bacteria</taxon>
        <taxon>Pseudomonadati</taxon>
        <taxon>Bacteroidota</taxon>
        <taxon>Flavobacteriia</taxon>
        <taxon>Flavobacteriales</taxon>
        <taxon>Flavobacteriaceae</taxon>
        <taxon>Zobellia</taxon>
    </lineage>
</organism>
<dbReference type="Proteomes" id="UP000185728">
    <property type="component" value="Unassembled WGS sequence"/>
</dbReference>
<comment type="caution">
    <text evidence="2">The sequence shown here is derived from an EMBL/GenBank/DDBJ whole genome shotgun (WGS) entry which is preliminary data.</text>
</comment>